<protein>
    <submittedName>
        <fullName evidence="2">Uncharacterized protein</fullName>
    </submittedName>
</protein>
<accession>A0ABV7IQI4</accession>
<organism evidence="2 3">
    <name type="scientific">Novosphingobium bradum</name>
    <dbReference type="NCBI Taxonomy" id="1737444"/>
    <lineage>
        <taxon>Bacteria</taxon>
        <taxon>Pseudomonadati</taxon>
        <taxon>Pseudomonadota</taxon>
        <taxon>Alphaproteobacteria</taxon>
        <taxon>Sphingomonadales</taxon>
        <taxon>Sphingomonadaceae</taxon>
        <taxon>Novosphingobium</taxon>
    </lineage>
</organism>
<keyword evidence="1" id="KW-0472">Membrane</keyword>
<evidence type="ECO:0000313" key="2">
    <source>
        <dbReference type="EMBL" id="MFC3173879.1"/>
    </source>
</evidence>
<reference evidence="3" key="1">
    <citation type="journal article" date="2019" name="Int. J. Syst. Evol. Microbiol.">
        <title>The Global Catalogue of Microorganisms (GCM) 10K type strain sequencing project: providing services to taxonomists for standard genome sequencing and annotation.</title>
        <authorList>
            <consortium name="The Broad Institute Genomics Platform"/>
            <consortium name="The Broad Institute Genome Sequencing Center for Infectious Disease"/>
            <person name="Wu L."/>
            <person name="Ma J."/>
        </authorList>
    </citation>
    <scope>NUCLEOTIDE SEQUENCE [LARGE SCALE GENOMIC DNA]</scope>
    <source>
        <strain evidence="3">KCTC 42984</strain>
    </source>
</reference>
<evidence type="ECO:0000256" key="1">
    <source>
        <dbReference type="SAM" id="Phobius"/>
    </source>
</evidence>
<feature type="transmembrane region" description="Helical" evidence="1">
    <location>
        <begin position="12"/>
        <end position="32"/>
    </location>
</feature>
<comment type="caution">
    <text evidence="2">The sequence shown here is derived from an EMBL/GenBank/DDBJ whole genome shotgun (WGS) entry which is preliminary data.</text>
</comment>
<dbReference type="RefSeq" id="WP_379509982.1">
    <property type="nucleotide sequence ID" value="NZ_JBHRTQ010000007.1"/>
</dbReference>
<gene>
    <name evidence="2" type="ORF">ACFOD9_06410</name>
</gene>
<sequence>MCEDRAQGDTAWACIITTMIPGMGMGMAMPWATGTIMPRPAMAAPSPSGWR</sequence>
<keyword evidence="3" id="KW-1185">Reference proteome</keyword>
<proteinExistence type="predicted"/>
<evidence type="ECO:0000313" key="3">
    <source>
        <dbReference type="Proteomes" id="UP001595604"/>
    </source>
</evidence>
<keyword evidence="1" id="KW-0812">Transmembrane</keyword>
<dbReference type="Proteomes" id="UP001595604">
    <property type="component" value="Unassembled WGS sequence"/>
</dbReference>
<keyword evidence="1" id="KW-1133">Transmembrane helix</keyword>
<name>A0ABV7IQI4_9SPHN</name>
<dbReference type="EMBL" id="JBHRTQ010000007">
    <property type="protein sequence ID" value="MFC3173879.1"/>
    <property type="molecule type" value="Genomic_DNA"/>
</dbReference>